<protein>
    <submittedName>
        <fullName evidence="1">Uncharacterized protein</fullName>
    </submittedName>
</protein>
<dbReference type="Proteomes" id="UP001197236">
    <property type="component" value="Unassembled WGS sequence"/>
</dbReference>
<name>A0ABS6V9Z9_9GAMM</name>
<evidence type="ECO:0000313" key="1">
    <source>
        <dbReference type="EMBL" id="MBW1255618.1"/>
    </source>
</evidence>
<sequence length="106" mass="11975">MLNAIIVTILDDKKVVFESVGCGQDISCFSTRGFLEKGKSYCVSFENESEQIIAITKLIEIDALFSYGQGWAPSQIMDYLKEKNKINMSYKEIAWNGSGNYVITER</sequence>
<evidence type="ECO:0000313" key="2">
    <source>
        <dbReference type="Proteomes" id="UP001197236"/>
    </source>
</evidence>
<dbReference type="EMBL" id="JAHVXZ010000001">
    <property type="protein sequence ID" value="MBW1255618.1"/>
    <property type="molecule type" value="Genomic_DNA"/>
</dbReference>
<proteinExistence type="predicted"/>
<organism evidence="1 2">
    <name type="scientific">Pantoea allii</name>
    <dbReference type="NCBI Taxonomy" id="574096"/>
    <lineage>
        <taxon>Bacteria</taxon>
        <taxon>Pseudomonadati</taxon>
        <taxon>Pseudomonadota</taxon>
        <taxon>Gammaproteobacteria</taxon>
        <taxon>Enterobacterales</taxon>
        <taxon>Erwiniaceae</taxon>
        <taxon>Pantoea</taxon>
    </lineage>
</organism>
<reference evidence="1 2" key="1">
    <citation type="submission" date="2021-07" db="EMBL/GenBank/DDBJ databases">
        <title>A novel phosphonate cluster across the Pantoea species complex is important for pathogenicity in onion.</title>
        <authorList>
            <person name="Zhao M."/>
            <person name="Stice S."/>
            <person name="Shin G.Y."/>
            <person name="Coutinho T."/>
            <person name="Gitaitis R."/>
            <person name="Kvitko B."/>
            <person name="Dutta B."/>
        </authorList>
    </citation>
    <scope>NUCLEOTIDE SEQUENCE [LARGE SCALE GENOMIC DNA]</scope>
    <source>
        <strain evidence="1 2">BD 382</strain>
    </source>
</reference>
<comment type="caution">
    <text evidence="1">The sequence shown here is derived from an EMBL/GenBank/DDBJ whole genome shotgun (WGS) entry which is preliminary data.</text>
</comment>
<keyword evidence="2" id="KW-1185">Reference proteome</keyword>
<gene>
    <name evidence="1" type="ORF">KYI95_00090</name>
</gene>
<dbReference type="RefSeq" id="WP_145393832.1">
    <property type="nucleotide sequence ID" value="NZ_CP193908.1"/>
</dbReference>
<accession>A0ABS6V9Z9</accession>